<gene>
    <name evidence="3" type="ORF">BRAA04T16853Z</name>
    <name evidence="1" type="ORF">BRAPAZ1V2_A03P52030.2</name>
    <name evidence="2" type="ORF">BRAPAZ1V2_A03P52930.2</name>
</gene>
<name>A0A3P6CA06_BRACM</name>
<evidence type="ECO:0000313" key="3">
    <source>
        <dbReference type="EMBL" id="VDD12216.1"/>
    </source>
</evidence>
<proteinExistence type="predicted"/>
<dbReference type="EMBL" id="LS974619">
    <property type="protein sequence ID" value="CAG7883950.1"/>
    <property type="molecule type" value="Genomic_DNA"/>
</dbReference>
<dbReference type="EMBL" id="LR031576">
    <property type="protein sequence ID" value="VDD12216.1"/>
    <property type="molecule type" value="Genomic_DNA"/>
</dbReference>
<reference evidence="3" key="1">
    <citation type="submission" date="2018-11" db="EMBL/GenBank/DDBJ databases">
        <authorList>
            <consortium name="Genoscope - CEA"/>
            <person name="William W."/>
        </authorList>
    </citation>
    <scope>NUCLEOTIDE SEQUENCE</scope>
</reference>
<organism evidence="3">
    <name type="scientific">Brassica campestris</name>
    <name type="common">Field mustard</name>
    <dbReference type="NCBI Taxonomy" id="3711"/>
    <lineage>
        <taxon>Eukaryota</taxon>
        <taxon>Viridiplantae</taxon>
        <taxon>Streptophyta</taxon>
        <taxon>Embryophyta</taxon>
        <taxon>Tracheophyta</taxon>
        <taxon>Spermatophyta</taxon>
        <taxon>Magnoliopsida</taxon>
        <taxon>eudicotyledons</taxon>
        <taxon>Gunneridae</taxon>
        <taxon>Pentapetalae</taxon>
        <taxon>rosids</taxon>
        <taxon>malvids</taxon>
        <taxon>Brassicales</taxon>
        <taxon>Brassicaceae</taxon>
        <taxon>Brassiceae</taxon>
        <taxon>Brassica</taxon>
    </lineage>
</organism>
<protein>
    <submittedName>
        <fullName evidence="1">Uncharacterized protein</fullName>
    </submittedName>
</protein>
<feature type="non-terminal residue" evidence="3">
    <location>
        <position position="69"/>
    </location>
</feature>
<evidence type="ECO:0000313" key="1">
    <source>
        <dbReference type="EMBL" id="CAG7883860.1"/>
    </source>
</evidence>
<evidence type="ECO:0000313" key="2">
    <source>
        <dbReference type="EMBL" id="CAG7883950.1"/>
    </source>
</evidence>
<accession>A0A3P6CA06</accession>
<dbReference type="AlphaFoldDB" id="A0A3P6CA06"/>
<sequence length="69" mass="7765">LWGACGFIHVFVGALTPASKVLESHHVKKVSVLWGYQAVRRRAGEASDHSDYPEQPQLQAFCYTMSVRF</sequence>
<dbReference type="Proteomes" id="UP000694005">
    <property type="component" value="Chromosome A03"/>
</dbReference>
<dbReference type="EMBL" id="LS974619">
    <property type="protein sequence ID" value="CAG7883860.1"/>
    <property type="molecule type" value="Genomic_DNA"/>
</dbReference>
<feature type="non-terminal residue" evidence="3">
    <location>
        <position position="1"/>
    </location>
</feature>